<evidence type="ECO:0000313" key="1">
    <source>
        <dbReference type="EMBL" id="GBN11864.1"/>
    </source>
</evidence>
<organism evidence="1 2">
    <name type="scientific">Araneus ventricosus</name>
    <name type="common">Orbweaver spider</name>
    <name type="synonym">Epeira ventricosa</name>
    <dbReference type="NCBI Taxonomy" id="182803"/>
    <lineage>
        <taxon>Eukaryota</taxon>
        <taxon>Metazoa</taxon>
        <taxon>Ecdysozoa</taxon>
        <taxon>Arthropoda</taxon>
        <taxon>Chelicerata</taxon>
        <taxon>Arachnida</taxon>
        <taxon>Araneae</taxon>
        <taxon>Araneomorphae</taxon>
        <taxon>Entelegynae</taxon>
        <taxon>Araneoidea</taxon>
        <taxon>Araneidae</taxon>
        <taxon>Araneus</taxon>
    </lineage>
</organism>
<keyword evidence="2" id="KW-1185">Reference proteome</keyword>
<accession>A0A4Y2LBL1</accession>
<dbReference type="AlphaFoldDB" id="A0A4Y2LBL1"/>
<sequence>MTKPLYFSGSDAYHCRSSGLTQSKRKDLAFVMNRKCAMSLSPQTCFTCGEVDYAMLLCRSFVANLSRQVCHDKIISRKITFAANVHAIYVMARQS</sequence>
<gene>
    <name evidence="1" type="ORF">AVEN_202163_1</name>
</gene>
<comment type="caution">
    <text evidence="1">The sequence shown here is derived from an EMBL/GenBank/DDBJ whole genome shotgun (WGS) entry which is preliminary data.</text>
</comment>
<name>A0A4Y2LBL1_ARAVE</name>
<dbReference type="Proteomes" id="UP000499080">
    <property type="component" value="Unassembled WGS sequence"/>
</dbReference>
<evidence type="ECO:0000313" key="2">
    <source>
        <dbReference type="Proteomes" id="UP000499080"/>
    </source>
</evidence>
<protein>
    <submittedName>
        <fullName evidence="1">Uncharacterized protein</fullName>
    </submittedName>
</protein>
<proteinExistence type="predicted"/>
<dbReference type="EMBL" id="BGPR01005618">
    <property type="protein sequence ID" value="GBN11864.1"/>
    <property type="molecule type" value="Genomic_DNA"/>
</dbReference>
<reference evidence="1 2" key="1">
    <citation type="journal article" date="2019" name="Sci. Rep.">
        <title>Orb-weaving spider Araneus ventricosus genome elucidates the spidroin gene catalogue.</title>
        <authorList>
            <person name="Kono N."/>
            <person name="Nakamura H."/>
            <person name="Ohtoshi R."/>
            <person name="Moran D.A.P."/>
            <person name="Shinohara A."/>
            <person name="Yoshida Y."/>
            <person name="Fujiwara M."/>
            <person name="Mori M."/>
            <person name="Tomita M."/>
            <person name="Arakawa K."/>
        </authorList>
    </citation>
    <scope>NUCLEOTIDE SEQUENCE [LARGE SCALE GENOMIC DNA]</scope>
</reference>